<dbReference type="AlphaFoldDB" id="A0A841CQM5"/>
<dbReference type="Proteomes" id="UP000547510">
    <property type="component" value="Unassembled WGS sequence"/>
</dbReference>
<sequence length="66" mass="7344">MSSAERAIDTLPHVPPMLAVLNDRLGEPDRYTSELELVSRGDRVAVMICAVVDRLALRLVPDELWA</sequence>
<feature type="non-terminal residue" evidence="1">
    <location>
        <position position="66"/>
    </location>
</feature>
<gene>
    <name evidence="1" type="ORF">FHS29_007350</name>
</gene>
<dbReference type="EMBL" id="JACHJN010000021">
    <property type="protein sequence ID" value="MBB5960722.1"/>
    <property type="molecule type" value="Genomic_DNA"/>
</dbReference>
<evidence type="ECO:0000313" key="2">
    <source>
        <dbReference type="Proteomes" id="UP000547510"/>
    </source>
</evidence>
<keyword evidence="2" id="KW-1185">Reference proteome</keyword>
<comment type="caution">
    <text evidence="1">The sequence shown here is derived from an EMBL/GenBank/DDBJ whole genome shotgun (WGS) entry which is preliminary data.</text>
</comment>
<reference evidence="1 2" key="1">
    <citation type="submission" date="2020-08" db="EMBL/GenBank/DDBJ databases">
        <title>Genomic Encyclopedia of Type Strains, Phase III (KMG-III): the genomes of soil and plant-associated and newly described type strains.</title>
        <authorList>
            <person name="Whitman W."/>
        </authorList>
    </citation>
    <scope>NUCLEOTIDE SEQUENCE [LARGE SCALE GENOMIC DNA]</scope>
    <source>
        <strain evidence="1 2">CECT 8640</strain>
    </source>
</reference>
<dbReference type="RefSeq" id="WP_184699167.1">
    <property type="nucleotide sequence ID" value="NZ_JACHJN010000021.1"/>
</dbReference>
<organism evidence="1 2">
    <name type="scientific">Saccharothrix tamanrassetensis</name>
    <dbReference type="NCBI Taxonomy" id="1051531"/>
    <lineage>
        <taxon>Bacteria</taxon>
        <taxon>Bacillati</taxon>
        <taxon>Actinomycetota</taxon>
        <taxon>Actinomycetes</taxon>
        <taxon>Pseudonocardiales</taxon>
        <taxon>Pseudonocardiaceae</taxon>
        <taxon>Saccharothrix</taxon>
    </lineage>
</organism>
<name>A0A841CQM5_9PSEU</name>
<proteinExistence type="predicted"/>
<evidence type="ECO:0000313" key="1">
    <source>
        <dbReference type="EMBL" id="MBB5960722.1"/>
    </source>
</evidence>
<protein>
    <submittedName>
        <fullName evidence="1">Uncharacterized protein</fullName>
    </submittedName>
</protein>
<accession>A0A841CQM5</accession>